<feature type="domain" description="SCAN box" evidence="5">
    <location>
        <begin position="462"/>
        <end position="540"/>
    </location>
</feature>
<dbReference type="Gene3D" id="1.10.10.60">
    <property type="entry name" value="Homeodomain-like"/>
    <property type="match status" value="1"/>
</dbReference>
<evidence type="ECO:0000256" key="1">
    <source>
        <dbReference type="ARBA" id="ARBA00003767"/>
    </source>
</evidence>
<evidence type="ECO:0000313" key="6">
    <source>
        <dbReference type="EMBL" id="KYO36188.1"/>
    </source>
</evidence>
<comment type="function">
    <text evidence="1">May be involved in transcriptional regulation.</text>
</comment>
<dbReference type="PANTHER" id="PTHR45935:SF15">
    <property type="entry name" value="SCAN BOX DOMAIN-CONTAINING PROTEIN"/>
    <property type="match status" value="1"/>
</dbReference>
<dbReference type="InterPro" id="IPR044822">
    <property type="entry name" value="Myb_DNA-bind_4"/>
</dbReference>
<dbReference type="Pfam" id="PF13837">
    <property type="entry name" value="Myb_DNA-bind_4"/>
    <property type="match status" value="1"/>
</dbReference>
<feature type="region of interest" description="Disordered" evidence="4">
    <location>
        <begin position="581"/>
        <end position="611"/>
    </location>
</feature>
<comment type="similarity">
    <text evidence="2">Belongs to the krueppel C2H2-type zinc-finger protein family.</text>
</comment>
<dbReference type="AlphaFoldDB" id="A0A151NHB6"/>
<dbReference type="CDD" id="cd07936">
    <property type="entry name" value="SCAN"/>
    <property type="match status" value="1"/>
</dbReference>
<organism evidence="6 7">
    <name type="scientific">Alligator mississippiensis</name>
    <name type="common">American alligator</name>
    <dbReference type="NCBI Taxonomy" id="8496"/>
    <lineage>
        <taxon>Eukaryota</taxon>
        <taxon>Metazoa</taxon>
        <taxon>Chordata</taxon>
        <taxon>Craniata</taxon>
        <taxon>Vertebrata</taxon>
        <taxon>Euteleostomi</taxon>
        <taxon>Archelosauria</taxon>
        <taxon>Archosauria</taxon>
        <taxon>Crocodylia</taxon>
        <taxon>Alligatoridae</taxon>
        <taxon>Alligatorinae</taxon>
        <taxon>Alligator</taxon>
    </lineage>
</organism>
<accession>A0A151NHB6</accession>
<dbReference type="Pfam" id="PF02023">
    <property type="entry name" value="SCAN"/>
    <property type="match status" value="1"/>
</dbReference>
<feature type="region of interest" description="Disordered" evidence="4">
    <location>
        <begin position="114"/>
        <end position="140"/>
    </location>
</feature>
<dbReference type="Proteomes" id="UP000050525">
    <property type="component" value="Unassembled WGS sequence"/>
</dbReference>
<dbReference type="FunFam" id="1.10.4020.10:FF:000001">
    <property type="entry name" value="zinc finger protein 263 isoform X1"/>
    <property type="match status" value="1"/>
</dbReference>
<dbReference type="SMART" id="SM00431">
    <property type="entry name" value="SCAN"/>
    <property type="match status" value="1"/>
</dbReference>
<protein>
    <recommendedName>
        <fullName evidence="5">SCAN box domain-containing protein</fullName>
    </recommendedName>
</protein>
<dbReference type="eggNOG" id="KOG1721">
    <property type="taxonomic scope" value="Eukaryota"/>
</dbReference>
<keyword evidence="3" id="KW-0539">Nucleus</keyword>
<dbReference type="EMBL" id="AKHW03002979">
    <property type="protein sequence ID" value="KYO36188.1"/>
    <property type="molecule type" value="Genomic_DNA"/>
</dbReference>
<evidence type="ECO:0000313" key="7">
    <source>
        <dbReference type="Proteomes" id="UP000050525"/>
    </source>
</evidence>
<evidence type="ECO:0000259" key="5">
    <source>
        <dbReference type="PROSITE" id="PS50804"/>
    </source>
</evidence>
<evidence type="ECO:0000256" key="4">
    <source>
        <dbReference type="SAM" id="MobiDB-lite"/>
    </source>
</evidence>
<reference evidence="6 7" key="1">
    <citation type="journal article" date="2012" name="Genome Biol.">
        <title>Sequencing three crocodilian genomes to illuminate the evolution of archosaurs and amniotes.</title>
        <authorList>
            <person name="St John J.A."/>
            <person name="Braun E.L."/>
            <person name="Isberg S.R."/>
            <person name="Miles L.G."/>
            <person name="Chong A.Y."/>
            <person name="Gongora J."/>
            <person name="Dalzell P."/>
            <person name="Moran C."/>
            <person name="Bed'hom B."/>
            <person name="Abzhanov A."/>
            <person name="Burgess S.C."/>
            <person name="Cooksey A.M."/>
            <person name="Castoe T.A."/>
            <person name="Crawford N.G."/>
            <person name="Densmore L.D."/>
            <person name="Drew J.C."/>
            <person name="Edwards S.V."/>
            <person name="Faircloth B.C."/>
            <person name="Fujita M.K."/>
            <person name="Greenwold M.J."/>
            <person name="Hoffmann F.G."/>
            <person name="Howard J.M."/>
            <person name="Iguchi T."/>
            <person name="Janes D.E."/>
            <person name="Khan S.Y."/>
            <person name="Kohno S."/>
            <person name="de Koning A.J."/>
            <person name="Lance S.L."/>
            <person name="McCarthy F.M."/>
            <person name="McCormack J.E."/>
            <person name="Merchant M.E."/>
            <person name="Peterson D.G."/>
            <person name="Pollock D.D."/>
            <person name="Pourmand N."/>
            <person name="Raney B.J."/>
            <person name="Roessler K.A."/>
            <person name="Sanford J.R."/>
            <person name="Sawyer R.H."/>
            <person name="Schmidt C.J."/>
            <person name="Triplett E.W."/>
            <person name="Tuberville T.D."/>
            <person name="Venegas-Anaya M."/>
            <person name="Howard J.T."/>
            <person name="Jarvis E.D."/>
            <person name="Guillette L.J.Jr."/>
            <person name="Glenn T.C."/>
            <person name="Green R.E."/>
            <person name="Ray D.A."/>
        </authorList>
    </citation>
    <scope>NUCLEOTIDE SEQUENCE [LARGE SCALE GENOMIC DNA]</scope>
    <source>
        <strain evidence="6">KSC_2009_1</strain>
    </source>
</reference>
<sequence length="671" mass="73458">MRRDKPQERAASWPADHIKVLIALWAEAAAVHDLSSRGRNRVVYDGISQRLAELGIYRTGDQCREKMKGLKVAYRKAKENNAAGRPPMRCPFYEEMDQIMRRCASTGAGFLSEAGDGALTGERPEGAAPSEAWGPAGFESWDSQGAAAFEHWESQASASDQWGSQAAASESQGAEDPGCGLSEGQDALGEVQAVRVKEEEASEEELPPEPGPSTSMAMEPEAEPRQLSALDRLAHLRARKRKAREEGPAEAARGTGPKHGRTHPLELKRARRVSAWRAEERQSLVEFMQHDREMRREERDFQAQLLERLLQRQLEALQALAQAPASQEHGELARAEGPGAGLQFQALLEQAVRGRGRGKETEANAVELRGEPEAAGKAPASAPAPAAVQYWTADEILRWLVPQQPVNGQQPRCRDGPQGPRPLLATGPVPAPAAAWWAREQRDAEAEGAGDTKVGTEDPMARQRFLGFRYEVTAGPREAYSRLQELCQRWLRPEAHSKEQVLERLVLEQFLSLLPEQAQRWVREQRPESGPEAVGLAEDFLLAQCQARRLQPQVLEPSCGGAMGPGTAEQVPLMQGQREPNMGVTQEDHRSAGSLDPRGPAASRLEAAQEELREARASPLLGLSSTALRDLQAAVGTISRVLSERRLPTTKAPRDVTQGPGKLLPADTHLS</sequence>
<dbReference type="Gene3D" id="1.10.4020.10">
    <property type="entry name" value="DNA breaking-rejoining enzymes"/>
    <property type="match status" value="1"/>
</dbReference>
<dbReference type="InterPro" id="IPR050916">
    <property type="entry name" value="SCAN-C2H2_zinc_finger"/>
</dbReference>
<feature type="region of interest" description="Disordered" evidence="4">
    <location>
        <begin position="645"/>
        <end position="671"/>
    </location>
</feature>
<comment type="caution">
    <text evidence="6">The sequence shown here is derived from an EMBL/GenBank/DDBJ whole genome shotgun (WGS) entry which is preliminary data.</text>
</comment>
<name>A0A151NHB6_ALLMI</name>
<proteinExistence type="inferred from homology"/>
<evidence type="ECO:0000256" key="3">
    <source>
        <dbReference type="ARBA" id="ARBA00023242"/>
    </source>
</evidence>
<gene>
    <name evidence="6" type="ORF">Y1Q_0019585</name>
</gene>
<keyword evidence="7" id="KW-1185">Reference proteome</keyword>
<dbReference type="PANTHER" id="PTHR45935">
    <property type="entry name" value="PROTEIN ZBED8-RELATED"/>
    <property type="match status" value="1"/>
</dbReference>
<dbReference type="PROSITE" id="PS50804">
    <property type="entry name" value="SCAN_BOX"/>
    <property type="match status" value="1"/>
</dbReference>
<feature type="compositionally biased region" description="Low complexity" evidence="4">
    <location>
        <begin position="163"/>
        <end position="175"/>
    </location>
</feature>
<dbReference type="InterPro" id="IPR038269">
    <property type="entry name" value="SCAN_sf"/>
</dbReference>
<feature type="region of interest" description="Disordered" evidence="4">
    <location>
        <begin position="152"/>
        <end position="269"/>
    </location>
</feature>
<dbReference type="InterPro" id="IPR003309">
    <property type="entry name" value="SCAN_dom"/>
</dbReference>
<evidence type="ECO:0000256" key="2">
    <source>
        <dbReference type="ARBA" id="ARBA00006991"/>
    </source>
</evidence>
<dbReference type="SUPFAM" id="SSF47353">
    <property type="entry name" value="Retrovirus capsid dimerization domain-like"/>
    <property type="match status" value="1"/>
</dbReference>